<organism evidence="3 4">
    <name type="scientific">Venturia effusa</name>
    <dbReference type="NCBI Taxonomy" id="50376"/>
    <lineage>
        <taxon>Eukaryota</taxon>
        <taxon>Fungi</taxon>
        <taxon>Dikarya</taxon>
        <taxon>Ascomycota</taxon>
        <taxon>Pezizomycotina</taxon>
        <taxon>Dothideomycetes</taxon>
        <taxon>Pleosporomycetidae</taxon>
        <taxon>Venturiales</taxon>
        <taxon>Venturiaceae</taxon>
        <taxon>Venturia</taxon>
    </lineage>
</organism>
<keyword evidence="2" id="KW-0472">Membrane</keyword>
<proteinExistence type="predicted"/>
<dbReference type="EMBL" id="CP042203">
    <property type="protein sequence ID" value="QDS77857.1"/>
    <property type="molecule type" value="Genomic_DNA"/>
</dbReference>
<dbReference type="AlphaFoldDB" id="A0A517LQE3"/>
<feature type="compositionally biased region" description="Basic and acidic residues" evidence="1">
    <location>
        <begin position="75"/>
        <end position="84"/>
    </location>
</feature>
<feature type="region of interest" description="Disordered" evidence="1">
    <location>
        <begin position="54"/>
        <end position="87"/>
    </location>
</feature>
<reference evidence="3 4" key="1">
    <citation type="submission" date="2019-07" db="EMBL/GenBank/DDBJ databases">
        <title>Finished genome of Venturia effusa.</title>
        <authorList>
            <person name="Young C.A."/>
            <person name="Cox M.P."/>
            <person name="Ganley A.R.D."/>
            <person name="David W.J."/>
        </authorList>
    </citation>
    <scope>NUCLEOTIDE SEQUENCE [LARGE SCALE GENOMIC DNA]</scope>
    <source>
        <strain evidence="4">albino</strain>
    </source>
</reference>
<dbReference type="STRING" id="50376.A0A517LQE3"/>
<feature type="compositionally biased region" description="Basic and acidic residues" evidence="1">
    <location>
        <begin position="114"/>
        <end position="125"/>
    </location>
</feature>
<dbReference type="PANTHER" id="PTHR37402:SF1">
    <property type="entry name" value="GRAM DOMAIN-CONTAINING PROTEIN 4"/>
    <property type="match status" value="1"/>
</dbReference>
<feature type="compositionally biased region" description="Low complexity" evidence="1">
    <location>
        <begin position="60"/>
        <end position="72"/>
    </location>
</feature>
<protein>
    <submittedName>
        <fullName evidence="3">Uncharacterized protein</fullName>
    </submittedName>
</protein>
<dbReference type="InterPro" id="IPR037847">
    <property type="entry name" value="GRAMDC4"/>
</dbReference>
<dbReference type="PANTHER" id="PTHR37402">
    <property type="entry name" value="GRAM DOMAIN-CONTAINING PROTEIN 4"/>
    <property type="match status" value="1"/>
</dbReference>
<keyword evidence="2" id="KW-1133">Transmembrane helix</keyword>
<evidence type="ECO:0000256" key="1">
    <source>
        <dbReference type="SAM" id="MobiDB-lite"/>
    </source>
</evidence>
<evidence type="ECO:0000313" key="3">
    <source>
        <dbReference type="EMBL" id="QDS77857.1"/>
    </source>
</evidence>
<feature type="transmembrane region" description="Helical" evidence="2">
    <location>
        <begin position="349"/>
        <end position="375"/>
    </location>
</feature>
<dbReference type="Proteomes" id="UP000316270">
    <property type="component" value="Chromosome 19"/>
</dbReference>
<feature type="region of interest" description="Disordered" evidence="1">
    <location>
        <begin position="161"/>
        <end position="186"/>
    </location>
</feature>
<feature type="transmembrane region" description="Helical" evidence="2">
    <location>
        <begin position="453"/>
        <end position="470"/>
    </location>
</feature>
<keyword evidence="4" id="KW-1185">Reference proteome</keyword>
<dbReference type="OrthoDB" id="1708389at2759"/>
<feature type="region of interest" description="Disordered" evidence="1">
    <location>
        <begin position="106"/>
        <end position="130"/>
    </location>
</feature>
<evidence type="ECO:0000313" key="4">
    <source>
        <dbReference type="Proteomes" id="UP000316270"/>
    </source>
</evidence>
<name>A0A517LQE3_9PEZI</name>
<gene>
    <name evidence="3" type="ORF">FKW77_000149</name>
</gene>
<evidence type="ECO:0000256" key="2">
    <source>
        <dbReference type="SAM" id="Phobius"/>
    </source>
</evidence>
<sequence>MSYCEWDTALHFLTSFKPLSLFIIPRIHNTTKEPQFTYYISMTDYHEFPSPVVRVKEETSSSSDTINTPSSTETDGGHSKHKEAANWVKNKTKVAKTKTKKLLHIDDTSQQLHDSSHEVQDKIEQDPGFNPDATVNAESSTLGQIKDQLPDNRHDLKEIIKHPQNATQGKAERTLATSEEPYLSRSDDEEFLRAHEKLDSEQLSATLSDDQIKDDHHWDVTRREFDQLAESRKSKQVAWTLSRYVHRAHVLSPAEDSKFPVLSTCRWVSGDEPQGKAWSQWPRQTGILLRQAWQNPPRVEQQPGKMKWDRDLLLQETERIVMASSSLQKRISRLRRLWQWQQPRRSAAWFAIWLIVWYSNRVFTFIFCILAYTVARSREQPERMQMLKESHERIGDENATPDTFGEMINRHGSSDWLDPMIEEIGPLIQPQIKVLADWMEMFTNFYEWKTSRATAVLLSLVGCAIIMATFLSTELIFRISTLITIVGFFIDRPISWRAPDYYSVAAPMHWIFWDIPTQVESSFKYLRGQAEKMRGDTLGNDRVISSKDTSTVRSQDIFTTPCDWNDVSGTLVITFIGIRFTRRFPKEDLWERPFTSLRELQKGDGKTAIVKRKENFLELRFRDGTEAKLEKLEKKDELFNVIVAFSGLTWKQVDP</sequence>
<keyword evidence="2" id="KW-0812">Transmembrane</keyword>
<accession>A0A517LQE3</accession>
<dbReference type="GO" id="GO:0006915">
    <property type="term" value="P:apoptotic process"/>
    <property type="evidence" value="ECO:0007669"/>
    <property type="project" value="InterPro"/>
</dbReference>